<dbReference type="InterPro" id="IPR037004">
    <property type="entry name" value="Exonuc_VII_ssu_sf"/>
</dbReference>
<comment type="catalytic activity">
    <reaction evidence="6">
        <text>Exonucleolytic cleavage in either 5'- to 3'- or 3'- to 5'-direction to yield nucleoside 5'-phosphates.</text>
        <dbReference type="EC" id="3.1.11.6"/>
    </reaction>
</comment>
<evidence type="ECO:0000256" key="4">
    <source>
        <dbReference type="ARBA" id="ARBA00022801"/>
    </source>
</evidence>
<dbReference type="Gene3D" id="1.10.287.1040">
    <property type="entry name" value="Exonuclease VII, small subunit"/>
    <property type="match status" value="1"/>
</dbReference>
<comment type="function">
    <text evidence="6">Bidirectionally degrades single-stranded DNA into large acid-insoluble oligonucleotides, which are then degraded further into small acid-soluble oligonucleotides.</text>
</comment>
<reference evidence="7 8" key="1">
    <citation type="journal article" date="2018" name="Nat. Biotechnol.">
        <title>A standardized bacterial taxonomy based on genome phylogeny substantially revises the tree of life.</title>
        <authorList>
            <person name="Parks D.H."/>
            <person name="Chuvochina M."/>
            <person name="Waite D.W."/>
            <person name="Rinke C."/>
            <person name="Skarshewski A."/>
            <person name="Chaumeil P.A."/>
            <person name="Hugenholtz P."/>
        </authorList>
    </citation>
    <scope>NUCLEOTIDE SEQUENCE [LARGE SCALE GENOMIC DNA]</scope>
    <source>
        <strain evidence="7">UBA9958</strain>
    </source>
</reference>
<evidence type="ECO:0000313" key="8">
    <source>
        <dbReference type="Proteomes" id="UP000264313"/>
    </source>
</evidence>
<evidence type="ECO:0000313" key="7">
    <source>
        <dbReference type="EMBL" id="HBA08894.1"/>
    </source>
</evidence>
<protein>
    <recommendedName>
        <fullName evidence="6">Exodeoxyribonuclease 7 small subunit</fullName>
        <ecNumber evidence="6">3.1.11.6</ecNumber>
    </recommendedName>
    <alternativeName>
        <fullName evidence="6">Exodeoxyribonuclease VII small subunit</fullName>
        <shortName evidence="6">Exonuclease VII small subunit</shortName>
    </alternativeName>
</protein>
<dbReference type="GO" id="GO:0006308">
    <property type="term" value="P:DNA catabolic process"/>
    <property type="evidence" value="ECO:0007669"/>
    <property type="project" value="UniProtKB-UniRule"/>
</dbReference>
<dbReference type="PANTHER" id="PTHR34137">
    <property type="entry name" value="EXODEOXYRIBONUCLEASE 7 SMALL SUBUNIT"/>
    <property type="match status" value="1"/>
</dbReference>
<dbReference type="Proteomes" id="UP000264313">
    <property type="component" value="Unassembled WGS sequence"/>
</dbReference>
<dbReference type="NCBIfam" id="NF002140">
    <property type="entry name" value="PRK00977.1-4"/>
    <property type="match status" value="1"/>
</dbReference>
<organism evidence="7 8">
    <name type="scientific">Methylotenera mobilis</name>
    <dbReference type="NCBI Taxonomy" id="359408"/>
    <lineage>
        <taxon>Bacteria</taxon>
        <taxon>Pseudomonadati</taxon>
        <taxon>Pseudomonadota</taxon>
        <taxon>Betaproteobacteria</taxon>
        <taxon>Nitrosomonadales</taxon>
        <taxon>Methylophilaceae</taxon>
        <taxon>Methylotenera</taxon>
    </lineage>
</organism>
<proteinExistence type="inferred from homology"/>
<dbReference type="SUPFAM" id="SSF116842">
    <property type="entry name" value="XseB-like"/>
    <property type="match status" value="1"/>
</dbReference>
<comment type="similarity">
    <text evidence="1 6">Belongs to the XseB family.</text>
</comment>
<comment type="subcellular location">
    <subcellularLocation>
        <location evidence="6">Cytoplasm</location>
    </subcellularLocation>
</comment>
<evidence type="ECO:0000256" key="6">
    <source>
        <dbReference type="HAMAP-Rule" id="MF_00337"/>
    </source>
</evidence>
<dbReference type="AlphaFoldDB" id="A0A351RA23"/>
<evidence type="ECO:0000256" key="3">
    <source>
        <dbReference type="ARBA" id="ARBA00022722"/>
    </source>
</evidence>
<evidence type="ECO:0000256" key="1">
    <source>
        <dbReference type="ARBA" id="ARBA00009998"/>
    </source>
</evidence>
<sequence length="90" mass="9973">MSASKTKSNTVASDEGALEPTLSFEQAFSELENIVAQMESGQMPLEASLEAYKRGNSLLTFCQQSLADVEQQVKILNERQQLVTFNENND</sequence>
<name>A0A351RA23_9PROT</name>
<dbReference type="EMBL" id="DNAA01000110">
    <property type="protein sequence ID" value="HBA08894.1"/>
    <property type="molecule type" value="Genomic_DNA"/>
</dbReference>
<dbReference type="NCBIfam" id="TIGR01280">
    <property type="entry name" value="xseB"/>
    <property type="match status" value="1"/>
</dbReference>
<dbReference type="EC" id="3.1.11.6" evidence="6"/>
<dbReference type="GO" id="GO:0005829">
    <property type="term" value="C:cytosol"/>
    <property type="evidence" value="ECO:0007669"/>
    <property type="project" value="TreeGrafter"/>
</dbReference>
<comment type="subunit">
    <text evidence="6">Heterooligomer composed of large and small subunits.</text>
</comment>
<accession>A0A351RA23</accession>
<comment type="caution">
    <text evidence="7">The sequence shown here is derived from an EMBL/GenBank/DDBJ whole genome shotgun (WGS) entry which is preliminary data.</text>
</comment>
<dbReference type="InterPro" id="IPR003761">
    <property type="entry name" value="Exonuc_VII_S"/>
</dbReference>
<keyword evidence="4 6" id="KW-0378">Hydrolase</keyword>
<dbReference type="STRING" id="1132855.GCA_000384255_02266"/>
<keyword evidence="3 6" id="KW-0540">Nuclease</keyword>
<evidence type="ECO:0000256" key="2">
    <source>
        <dbReference type="ARBA" id="ARBA00022490"/>
    </source>
</evidence>
<dbReference type="Pfam" id="PF02609">
    <property type="entry name" value="Exonuc_VII_S"/>
    <property type="match status" value="1"/>
</dbReference>
<dbReference type="PANTHER" id="PTHR34137:SF1">
    <property type="entry name" value="EXODEOXYRIBONUCLEASE 7 SMALL SUBUNIT"/>
    <property type="match status" value="1"/>
</dbReference>
<keyword evidence="5 6" id="KW-0269">Exonuclease</keyword>
<dbReference type="NCBIfam" id="NF002141">
    <property type="entry name" value="PRK00977.1-5"/>
    <property type="match status" value="1"/>
</dbReference>
<dbReference type="HAMAP" id="MF_00337">
    <property type="entry name" value="Exonuc_7_S"/>
    <property type="match status" value="1"/>
</dbReference>
<gene>
    <name evidence="6" type="primary">xseB</name>
    <name evidence="7" type="ORF">DCW48_04555</name>
</gene>
<evidence type="ECO:0000256" key="5">
    <source>
        <dbReference type="ARBA" id="ARBA00022839"/>
    </source>
</evidence>
<keyword evidence="2 6" id="KW-0963">Cytoplasm</keyword>
<dbReference type="GO" id="GO:0008855">
    <property type="term" value="F:exodeoxyribonuclease VII activity"/>
    <property type="evidence" value="ECO:0007669"/>
    <property type="project" value="UniProtKB-UniRule"/>
</dbReference>
<dbReference type="GO" id="GO:0009318">
    <property type="term" value="C:exodeoxyribonuclease VII complex"/>
    <property type="evidence" value="ECO:0007669"/>
    <property type="project" value="UniProtKB-UniRule"/>
</dbReference>